<dbReference type="Proteomes" id="UP000003416">
    <property type="component" value="Unassembled WGS sequence"/>
</dbReference>
<dbReference type="STRING" id="763034.HMPREF9446_00505"/>
<dbReference type="InterPro" id="IPR027417">
    <property type="entry name" value="P-loop_NTPase"/>
</dbReference>
<dbReference type="InterPro" id="IPR041685">
    <property type="entry name" value="AAA_GajA/Old/RecF-like"/>
</dbReference>
<dbReference type="EMBL" id="AFBN01000009">
    <property type="protein sequence ID" value="EGF59433.1"/>
    <property type="molecule type" value="Genomic_DNA"/>
</dbReference>
<evidence type="ECO:0000259" key="1">
    <source>
        <dbReference type="Pfam" id="PF12476"/>
    </source>
</evidence>
<dbReference type="InterPro" id="IPR003959">
    <property type="entry name" value="ATPase_AAA_core"/>
</dbReference>
<feature type="domain" description="Endonuclease GajA/Old nuclease/RecF-like AAA" evidence="2">
    <location>
        <begin position="1"/>
        <end position="66"/>
    </location>
</feature>
<feature type="domain" description="ATPase AAA-type core" evidence="3">
    <location>
        <begin position="211"/>
        <end position="327"/>
    </location>
</feature>
<protein>
    <submittedName>
        <fullName evidence="4">Conserved domain protein</fullName>
    </submittedName>
</protein>
<dbReference type="PANTHER" id="PTHR43581">
    <property type="entry name" value="ATP/GTP PHOSPHATASE"/>
    <property type="match status" value="1"/>
</dbReference>
<dbReference type="HOGENOM" id="CLU_032548_1_1_10"/>
<dbReference type="InterPro" id="IPR022532">
    <property type="entry name" value="DUF3696"/>
</dbReference>
<dbReference type="GO" id="GO:0016887">
    <property type="term" value="F:ATP hydrolysis activity"/>
    <property type="evidence" value="ECO:0007669"/>
    <property type="project" value="InterPro"/>
</dbReference>
<dbReference type="InterPro" id="IPR051396">
    <property type="entry name" value="Bact_Antivir_Def_Nuclease"/>
</dbReference>
<name>F3PP65_9BACE</name>
<dbReference type="InterPro" id="IPR014592">
    <property type="entry name" value="P-loop_UCP034888"/>
</dbReference>
<dbReference type="Pfam" id="PF13304">
    <property type="entry name" value="AAA_21"/>
    <property type="match status" value="1"/>
</dbReference>
<dbReference type="SUPFAM" id="SSF52540">
    <property type="entry name" value="P-loop containing nucleoside triphosphate hydrolases"/>
    <property type="match status" value="1"/>
</dbReference>
<keyword evidence="5" id="KW-1185">Reference proteome</keyword>
<dbReference type="PIRSF" id="PIRSF034888">
    <property type="entry name" value="P-loop_UCP034888"/>
    <property type="match status" value="1"/>
</dbReference>
<dbReference type="Pfam" id="PF12476">
    <property type="entry name" value="DUF3696"/>
    <property type="match status" value="1"/>
</dbReference>
<evidence type="ECO:0000259" key="3">
    <source>
        <dbReference type="Pfam" id="PF13304"/>
    </source>
</evidence>
<feature type="domain" description="DUF3696" evidence="1">
    <location>
        <begin position="342"/>
        <end position="384"/>
    </location>
</feature>
<evidence type="ECO:0000313" key="5">
    <source>
        <dbReference type="Proteomes" id="UP000003416"/>
    </source>
</evidence>
<organism evidence="4 5">
    <name type="scientific">Bacteroides fluxus YIT 12057</name>
    <dbReference type="NCBI Taxonomy" id="763034"/>
    <lineage>
        <taxon>Bacteria</taxon>
        <taxon>Pseudomonadati</taxon>
        <taxon>Bacteroidota</taxon>
        <taxon>Bacteroidia</taxon>
        <taxon>Bacteroidales</taxon>
        <taxon>Bacteroidaceae</taxon>
        <taxon>Bacteroides</taxon>
    </lineage>
</organism>
<accession>F3PP65</accession>
<dbReference type="AlphaFoldDB" id="F3PP65"/>
<evidence type="ECO:0000259" key="2">
    <source>
        <dbReference type="Pfam" id="PF13175"/>
    </source>
</evidence>
<proteinExistence type="predicted"/>
<dbReference type="GO" id="GO:0005524">
    <property type="term" value="F:ATP binding"/>
    <property type="evidence" value="ECO:0007669"/>
    <property type="project" value="InterPro"/>
</dbReference>
<dbReference type="eggNOG" id="COG4938">
    <property type="taxonomic scope" value="Bacteria"/>
</dbReference>
<comment type="caution">
    <text evidence="4">The sequence shown here is derived from an EMBL/GenBank/DDBJ whole genome shotgun (WGS) entry which is preliminary data.</text>
</comment>
<dbReference type="PANTHER" id="PTHR43581:SF2">
    <property type="entry name" value="EXCINUCLEASE ATPASE SUBUNIT"/>
    <property type="match status" value="1"/>
</dbReference>
<gene>
    <name evidence="4" type="ORF">HMPREF9446_00505</name>
</gene>
<dbReference type="Pfam" id="PF13175">
    <property type="entry name" value="AAA_15"/>
    <property type="match status" value="1"/>
</dbReference>
<dbReference type="Gene3D" id="3.40.50.300">
    <property type="entry name" value="P-loop containing nucleotide triphosphate hydrolases"/>
    <property type="match status" value="1"/>
</dbReference>
<evidence type="ECO:0000313" key="4">
    <source>
        <dbReference type="EMBL" id="EGF59433.1"/>
    </source>
</evidence>
<sequence length="400" mass="44739">MCLKSISFSSYKRFAGSEKIELAPVTILVGKNSSGKSSVLKLLPMLETSFSGLLKKSVIKFDNDGVTLGSSFSDIAYNGNSLGLSFCVEFESGLVIRVSLLSMKAEGDVIINEYSASYQGREILLRLKKQNDTYLYICEGTGKEYSVDSFAGFINSQVLEELKCPKALWFGGVKVDYIGPFRQSPMRAYSYRGMESYEKVGLNGSAAYDILYDSVELQEKVSAWYADNFSGTRMDIKSLDKGMYQVRMQKRGIPFFVNIADEGQGMGQVLPIVVRCFMPDDNTVIAVEQPELHLHPAAHLNLAKLFACTAKELNHCYLIETHSENLLLGIREAVVDRENPLTEKDVLIYFVDEDEDGSAYLRRIEINSEGDLSDWPTGVFNESYEILNEIKNKASKNKVE</sequence>
<dbReference type="GeneID" id="86048300"/>
<dbReference type="RefSeq" id="WP_009123765.1">
    <property type="nucleotide sequence ID" value="NZ_GL882610.1"/>
</dbReference>
<reference evidence="4 5" key="1">
    <citation type="submission" date="2011-02" db="EMBL/GenBank/DDBJ databases">
        <authorList>
            <person name="Weinstock G."/>
            <person name="Sodergren E."/>
            <person name="Clifton S."/>
            <person name="Fulton L."/>
            <person name="Fulton B."/>
            <person name="Courtney L."/>
            <person name="Fronick C."/>
            <person name="Harrison M."/>
            <person name="Strong C."/>
            <person name="Farmer C."/>
            <person name="Delahaunty K."/>
            <person name="Markovic C."/>
            <person name="Hall O."/>
            <person name="Minx P."/>
            <person name="Tomlinson C."/>
            <person name="Mitreva M."/>
            <person name="Hou S."/>
            <person name="Chen J."/>
            <person name="Wollam A."/>
            <person name="Pepin K.H."/>
            <person name="Johnson M."/>
            <person name="Bhonagiri V."/>
            <person name="Zhang X."/>
            <person name="Suruliraj S."/>
            <person name="Warren W."/>
            <person name="Chinwalla A."/>
            <person name="Mardis E.R."/>
            <person name="Wilson R.K."/>
        </authorList>
    </citation>
    <scope>NUCLEOTIDE SEQUENCE [LARGE SCALE GENOMIC DNA]</scope>
    <source>
        <strain evidence="4 5">YIT 12057</strain>
    </source>
</reference>